<dbReference type="GO" id="GO:0004252">
    <property type="term" value="F:serine-type endopeptidase activity"/>
    <property type="evidence" value="ECO:0007669"/>
    <property type="project" value="UniProtKB-UniRule"/>
</dbReference>
<dbReference type="PRINTS" id="PR00830">
    <property type="entry name" value="ENDOLAPTASE"/>
</dbReference>
<dbReference type="GO" id="GO:0005737">
    <property type="term" value="C:cytoplasm"/>
    <property type="evidence" value="ECO:0007669"/>
    <property type="project" value="UniProtKB-SubCell"/>
</dbReference>
<evidence type="ECO:0000256" key="19">
    <source>
        <dbReference type="PROSITE-ProRule" id="PRU01122"/>
    </source>
</evidence>
<evidence type="ECO:0000259" key="21">
    <source>
        <dbReference type="PROSITE" id="PS51786"/>
    </source>
</evidence>
<keyword evidence="3 15" id="KW-0645">Protease</keyword>
<dbReference type="STRING" id="69896.S284_04470"/>
<name>A0A421NYD1_9MOLU</name>
<dbReference type="GO" id="GO:0006515">
    <property type="term" value="P:protein quality control for misfolded or incompletely synthesized proteins"/>
    <property type="evidence" value="ECO:0007669"/>
    <property type="project" value="UniProtKB-UniRule"/>
</dbReference>
<dbReference type="HAMAP" id="MF_01973">
    <property type="entry name" value="lon_bact"/>
    <property type="match status" value="1"/>
</dbReference>
<evidence type="ECO:0000256" key="12">
    <source>
        <dbReference type="ARBA" id="ARBA00066743"/>
    </source>
</evidence>
<evidence type="ECO:0000256" key="5">
    <source>
        <dbReference type="ARBA" id="ARBA00022801"/>
    </source>
</evidence>
<evidence type="ECO:0000256" key="4">
    <source>
        <dbReference type="ARBA" id="ARBA00022741"/>
    </source>
</evidence>
<feature type="binding site" evidence="15 18">
    <location>
        <begin position="373"/>
        <end position="380"/>
    </location>
    <ligand>
        <name>ATP</name>
        <dbReference type="ChEBI" id="CHEBI:30616"/>
    </ligand>
</feature>
<dbReference type="Gene3D" id="2.30.130.40">
    <property type="entry name" value="LON domain-like"/>
    <property type="match status" value="1"/>
</dbReference>
<evidence type="ECO:0000256" key="3">
    <source>
        <dbReference type="ARBA" id="ARBA00022670"/>
    </source>
</evidence>
<evidence type="ECO:0000256" key="16">
    <source>
        <dbReference type="PIRNR" id="PIRNR001174"/>
    </source>
</evidence>
<keyword evidence="2 15" id="KW-0963">Cytoplasm</keyword>
<feature type="domain" description="Lon N-terminal" evidence="22">
    <location>
        <begin position="26"/>
        <end position="221"/>
    </location>
</feature>
<evidence type="ECO:0000256" key="10">
    <source>
        <dbReference type="ARBA" id="ARBA00050665"/>
    </source>
</evidence>
<dbReference type="InterPro" id="IPR046336">
    <property type="entry name" value="Lon_prtase_N_sf"/>
</dbReference>
<dbReference type="FunFam" id="3.40.50.300:FF:000021">
    <property type="entry name" value="Lon protease homolog"/>
    <property type="match status" value="1"/>
</dbReference>
<evidence type="ECO:0000256" key="13">
    <source>
        <dbReference type="ARBA" id="ARBA00071934"/>
    </source>
</evidence>
<dbReference type="GO" id="GO:0005524">
    <property type="term" value="F:ATP binding"/>
    <property type="evidence" value="ECO:0007669"/>
    <property type="project" value="UniProtKB-UniRule"/>
</dbReference>
<dbReference type="SUPFAM" id="SSF52540">
    <property type="entry name" value="P-loop containing nucleoside triphosphate hydrolases"/>
    <property type="match status" value="1"/>
</dbReference>
<sequence length="792" mass="89924">MQTKIKKAKFDLYLESQPEEQKLNQLPALAISEIVPMPSVDFRIEISEKQYIQALKESTAHAKSFIVVLIHMRNKQGKVRITDLHRYGVVAQIITKIKLPNGNFKVRLRILQRVKIQKFLQKEPFLKVICTNIPTVLGNVGEERALIKLIIDTIMKNPFPLLNQNTGNFLDMIQTEHDTEKITDIIIFNLRIDDLEKYKYLKEPDLNKRLFNILRDIDILTIGINLEHKINEKVKKSIDENQKEFYLREKMKAIQNELGDKVKKEEEIADLRKKIQTIPLPADIKTKALQELSRYQSSSSLMAESFVIKNYLDFLLELPWGKTSPDINDLSKIEQSLNKNHYGLIKVKERILEYAAVKIMTKKNPQNILCLVGPPGVGKTSLAASIAKALGRKFVRQSLGGMKEESEIRGHRKTYIGAMPGRILAGIKEAQTINPVFLLDEIDKLIANYNFDPASALLEVLDPNQNKTFMDHFLSEPFDLSQVLFVTTANYLDNVPEPLRDRMEIIEINSYTEKDKVEIASRYLLPKQLINHGITAKNLMIQEETFLYLIRHYTKEAGVRELDRILAELARKTIKEILIDEKEQITITPHNVAHYLGKEKFLHLLADEKEQIGTTNGLAYTYFGGDLLKVEVTYYKGKGQLFLTGKLGDVLKESAYTALSFIKANAQKLGIDSNIFAENDFHIHLPEGGVPKDGPSAGITIATSLFSAITQKYIKKGLGMTGEISLRGDVLPIGGLKEKAIAANRSGLDTIFIPQQNLRDVDDIPEEVRTQLKIIPVSDICEIFSQVFSTTF</sequence>
<comment type="catalytic activity">
    <reaction evidence="10 15 16 19">
        <text>Hydrolysis of proteins in presence of ATP.</text>
        <dbReference type="EC" id="3.4.21.53"/>
    </reaction>
</comment>
<gene>
    <name evidence="15 23" type="primary">lon</name>
    <name evidence="23" type="ORF">PSSA1_v1c1900</name>
</gene>
<dbReference type="EC" id="3.4.21.53" evidence="12 15"/>
<dbReference type="InterPro" id="IPR008268">
    <property type="entry name" value="Peptidase_S16_AS"/>
</dbReference>
<dbReference type="GO" id="GO:0004176">
    <property type="term" value="F:ATP-dependent peptidase activity"/>
    <property type="evidence" value="ECO:0007669"/>
    <property type="project" value="UniProtKB-UniRule"/>
</dbReference>
<dbReference type="PANTHER" id="PTHR10046">
    <property type="entry name" value="ATP DEPENDENT LON PROTEASE FAMILY MEMBER"/>
    <property type="match status" value="1"/>
</dbReference>
<dbReference type="Gene3D" id="1.10.8.60">
    <property type="match status" value="1"/>
</dbReference>
<dbReference type="SUPFAM" id="SSF88697">
    <property type="entry name" value="PUA domain-like"/>
    <property type="match status" value="1"/>
</dbReference>
<dbReference type="EMBL" id="MPBG01000002">
    <property type="protein sequence ID" value="RMI88982.1"/>
    <property type="molecule type" value="Genomic_DNA"/>
</dbReference>
<comment type="function">
    <text evidence="11 15">ATP-dependent serine protease that mediates the selective degradation of mutant and abnormal proteins as well as certain short-lived regulatory proteins. Required for cellular homeostasis and for survival from DNA damage and developmental changes induced by stress. Degrades polypeptides processively to yield small peptide fragments that are 5 to 10 amino acids long. Binds to DNA in a double-stranded, site-specific manner.</text>
</comment>
<dbReference type="Pfam" id="PF02190">
    <property type="entry name" value="LON_substr_bdg"/>
    <property type="match status" value="1"/>
</dbReference>
<dbReference type="InterPro" id="IPR015947">
    <property type="entry name" value="PUA-like_sf"/>
</dbReference>
<evidence type="ECO:0000256" key="15">
    <source>
        <dbReference type="HAMAP-Rule" id="MF_01973"/>
    </source>
</evidence>
<comment type="subunit">
    <text evidence="9 15 16">Homohexamer. Organized in a ring with a central cavity.</text>
</comment>
<dbReference type="GO" id="GO:0043565">
    <property type="term" value="F:sequence-specific DNA binding"/>
    <property type="evidence" value="ECO:0007669"/>
    <property type="project" value="UniProtKB-UniRule"/>
</dbReference>
<comment type="induction">
    <text evidence="15">By heat shock.</text>
</comment>
<dbReference type="InterPro" id="IPR014721">
    <property type="entry name" value="Ribsml_uS5_D2-typ_fold_subgr"/>
</dbReference>
<dbReference type="SUPFAM" id="SSF54211">
    <property type="entry name" value="Ribosomal protein S5 domain 2-like"/>
    <property type="match status" value="1"/>
</dbReference>
<evidence type="ECO:0000256" key="11">
    <source>
        <dbReference type="ARBA" id="ARBA00053875"/>
    </source>
</evidence>
<dbReference type="GO" id="GO:0034605">
    <property type="term" value="P:cellular response to heat"/>
    <property type="evidence" value="ECO:0007669"/>
    <property type="project" value="UniProtKB-UniRule"/>
</dbReference>
<evidence type="ECO:0000256" key="7">
    <source>
        <dbReference type="ARBA" id="ARBA00022840"/>
    </source>
</evidence>
<evidence type="ECO:0000256" key="2">
    <source>
        <dbReference type="ARBA" id="ARBA00022490"/>
    </source>
</evidence>
<dbReference type="SMART" id="SM00382">
    <property type="entry name" value="AAA"/>
    <property type="match status" value="1"/>
</dbReference>
<evidence type="ECO:0000313" key="23">
    <source>
        <dbReference type="EMBL" id="RMI88982.1"/>
    </source>
</evidence>
<keyword evidence="8 15" id="KW-0346">Stress response</keyword>
<dbReference type="SMART" id="SM00464">
    <property type="entry name" value="LON"/>
    <property type="match status" value="1"/>
</dbReference>
<dbReference type="Pfam" id="PF05362">
    <property type="entry name" value="Lon_C"/>
    <property type="match status" value="1"/>
</dbReference>
<evidence type="ECO:0000259" key="22">
    <source>
        <dbReference type="PROSITE" id="PS51787"/>
    </source>
</evidence>
<feature type="active site" evidence="15 17">
    <location>
        <position position="739"/>
    </location>
</feature>
<dbReference type="InterPro" id="IPR027065">
    <property type="entry name" value="Lon_Prtase"/>
</dbReference>
<dbReference type="PROSITE" id="PS01046">
    <property type="entry name" value="LON_SER"/>
    <property type="match status" value="1"/>
</dbReference>
<dbReference type="Gene3D" id="1.20.58.1480">
    <property type="match status" value="1"/>
</dbReference>
<evidence type="ECO:0000256" key="17">
    <source>
        <dbReference type="PIRSR" id="PIRSR001174-1"/>
    </source>
</evidence>
<evidence type="ECO:0000256" key="9">
    <source>
        <dbReference type="ARBA" id="ARBA00026070"/>
    </source>
</evidence>
<feature type="active site" evidence="15 17">
    <location>
        <position position="696"/>
    </location>
</feature>
<dbReference type="InterPro" id="IPR008269">
    <property type="entry name" value="Lon_proteolytic"/>
</dbReference>
<dbReference type="PIRSF" id="PIRSF001174">
    <property type="entry name" value="Lon_proteas"/>
    <property type="match status" value="1"/>
</dbReference>
<evidence type="ECO:0000256" key="18">
    <source>
        <dbReference type="PIRSR" id="PIRSR001174-2"/>
    </source>
</evidence>
<dbReference type="InterPro" id="IPR003111">
    <property type="entry name" value="Lon_prtase_N"/>
</dbReference>
<dbReference type="PROSITE" id="PS51787">
    <property type="entry name" value="LON_N"/>
    <property type="match status" value="1"/>
</dbReference>
<comment type="similarity">
    <text evidence="15 16 19 20">Belongs to the peptidase S16 family.</text>
</comment>
<keyword evidence="7 15" id="KW-0067">ATP-binding</keyword>
<comment type="caution">
    <text evidence="23">The sequence shown here is derived from an EMBL/GenBank/DDBJ whole genome shotgun (WGS) entry which is preliminary data.</text>
</comment>
<dbReference type="Pfam" id="PF22667">
    <property type="entry name" value="Lon_lid"/>
    <property type="match status" value="1"/>
</dbReference>
<proteinExistence type="evidence at transcript level"/>
<dbReference type="Gene3D" id="3.40.50.300">
    <property type="entry name" value="P-loop containing nucleotide triphosphate hydrolases"/>
    <property type="match status" value="1"/>
</dbReference>
<reference evidence="24" key="1">
    <citation type="submission" date="2016-11" db="EMBL/GenBank/DDBJ databases">
        <title>Genome sequence of Candidatus Phytoplasma solani strain SA-1.</title>
        <authorList>
            <person name="Haryono M."/>
            <person name="Samarzija I."/>
            <person name="Seruga Music M."/>
            <person name="Hogenhout S."/>
            <person name="Kuo C.-H."/>
        </authorList>
    </citation>
    <scope>NUCLEOTIDE SEQUENCE [LARGE SCALE GENOMIC DNA]</scope>
    <source>
        <strain evidence="24">SA-1</strain>
    </source>
</reference>
<feature type="domain" description="Lon proteolytic" evidence="21">
    <location>
        <begin position="609"/>
        <end position="790"/>
    </location>
</feature>
<organism evidence="23 24">
    <name type="scientific">Candidatus Phytoplasma solani</name>
    <dbReference type="NCBI Taxonomy" id="69896"/>
    <lineage>
        <taxon>Bacteria</taxon>
        <taxon>Bacillati</taxon>
        <taxon>Mycoplasmatota</taxon>
        <taxon>Mollicutes</taxon>
        <taxon>Acholeplasmatales</taxon>
        <taxon>Acholeplasmataceae</taxon>
        <taxon>Candidatus Phytoplasma</taxon>
        <taxon>16SrXII (Stolbur group)</taxon>
    </lineage>
</organism>
<evidence type="ECO:0000256" key="20">
    <source>
        <dbReference type="RuleBase" id="RU000591"/>
    </source>
</evidence>
<keyword evidence="4 15" id="KW-0547">Nucleotide-binding</keyword>
<evidence type="ECO:0000313" key="24">
    <source>
        <dbReference type="Proteomes" id="UP000283896"/>
    </source>
</evidence>
<dbReference type="NCBIfam" id="TIGR00763">
    <property type="entry name" value="lon"/>
    <property type="match status" value="1"/>
</dbReference>
<dbReference type="InterPro" id="IPR027417">
    <property type="entry name" value="P-loop_NTPase"/>
</dbReference>
<dbReference type="RefSeq" id="WP_122225380.1">
    <property type="nucleotide sequence ID" value="NZ_MPBG01000002.1"/>
</dbReference>
<dbReference type="Gene3D" id="3.30.230.10">
    <property type="match status" value="1"/>
</dbReference>
<accession>A0A421NYD1</accession>
<dbReference type="Gene3D" id="1.20.5.5270">
    <property type="match status" value="1"/>
</dbReference>
<dbReference type="InterPro" id="IPR003593">
    <property type="entry name" value="AAA+_ATPase"/>
</dbReference>
<keyword evidence="5 15" id="KW-0378">Hydrolase</keyword>
<dbReference type="InterPro" id="IPR020568">
    <property type="entry name" value="Ribosomal_Su5_D2-typ_SF"/>
</dbReference>
<keyword evidence="24" id="KW-1185">Reference proteome</keyword>
<evidence type="ECO:0000256" key="8">
    <source>
        <dbReference type="ARBA" id="ARBA00023016"/>
    </source>
</evidence>
<dbReference type="CDD" id="cd19500">
    <property type="entry name" value="RecA-like_Lon"/>
    <property type="match status" value="1"/>
</dbReference>
<dbReference type="InterPro" id="IPR027543">
    <property type="entry name" value="Lon_bac"/>
</dbReference>
<comment type="subcellular location">
    <subcellularLocation>
        <location evidence="1 15 16">Cytoplasm</location>
    </subcellularLocation>
</comment>
<protein>
    <recommendedName>
        <fullName evidence="13 15">Lon protease</fullName>
        <ecNumber evidence="12 15">3.4.21.53</ecNumber>
    </recommendedName>
    <alternativeName>
        <fullName evidence="14 15">ATP-dependent protease La</fullName>
    </alternativeName>
</protein>
<dbReference type="Pfam" id="PF00004">
    <property type="entry name" value="AAA"/>
    <property type="match status" value="1"/>
</dbReference>
<dbReference type="InterPro" id="IPR054594">
    <property type="entry name" value="Lon_lid"/>
</dbReference>
<dbReference type="AlphaFoldDB" id="A0A421NYD1"/>
<dbReference type="OrthoDB" id="9803599at2"/>
<dbReference type="Proteomes" id="UP000283896">
    <property type="component" value="Unassembled WGS sequence"/>
</dbReference>
<dbReference type="InterPro" id="IPR004815">
    <property type="entry name" value="Lon_bac/euk-typ"/>
</dbReference>
<dbReference type="PROSITE" id="PS51786">
    <property type="entry name" value="LON_PROTEOLYTIC"/>
    <property type="match status" value="1"/>
</dbReference>
<evidence type="ECO:0000256" key="14">
    <source>
        <dbReference type="ARBA" id="ARBA00082722"/>
    </source>
</evidence>
<dbReference type="GO" id="GO:0016887">
    <property type="term" value="F:ATP hydrolysis activity"/>
    <property type="evidence" value="ECO:0007669"/>
    <property type="project" value="UniProtKB-UniRule"/>
</dbReference>
<keyword evidence="6 15" id="KW-0720">Serine protease</keyword>
<evidence type="ECO:0000256" key="6">
    <source>
        <dbReference type="ARBA" id="ARBA00022825"/>
    </source>
</evidence>
<dbReference type="InterPro" id="IPR003959">
    <property type="entry name" value="ATPase_AAA_core"/>
</dbReference>
<evidence type="ECO:0000256" key="1">
    <source>
        <dbReference type="ARBA" id="ARBA00004496"/>
    </source>
</evidence>